<dbReference type="InterPro" id="IPR051449">
    <property type="entry name" value="ABC-2_transporter_component"/>
</dbReference>
<dbReference type="Pfam" id="PF12698">
    <property type="entry name" value="ABC2_membrane_3"/>
    <property type="match status" value="1"/>
</dbReference>
<evidence type="ECO:0000256" key="6">
    <source>
        <dbReference type="ARBA" id="ARBA00022989"/>
    </source>
</evidence>
<keyword evidence="3" id="KW-0813">Transport</keyword>
<proteinExistence type="inferred from homology"/>
<feature type="transmembrane region" description="Helical" evidence="8">
    <location>
        <begin position="261"/>
        <end position="282"/>
    </location>
</feature>
<feature type="domain" description="ABC transmembrane type-2" evidence="9">
    <location>
        <begin position="136"/>
        <end position="371"/>
    </location>
</feature>
<evidence type="ECO:0000256" key="2">
    <source>
        <dbReference type="ARBA" id="ARBA00007783"/>
    </source>
</evidence>
<dbReference type="InterPro" id="IPR047817">
    <property type="entry name" value="ABC2_TM_bact-type"/>
</dbReference>
<dbReference type="InterPro" id="IPR013525">
    <property type="entry name" value="ABC2_TM"/>
</dbReference>
<evidence type="ECO:0000256" key="4">
    <source>
        <dbReference type="ARBA" id="ARBA00022475"/>
    </source>
</evidence>
<keyword evidence="11" id="KW-1185">Reference proteome</keyword>
<feature type="transmembrane region" description="Helical" evidence="8">
    <location>
        <begin position="179"/>
        <end position="202"/>
    </location>
</feature>
<evidence type="ECO:0000256" key="7">
    <source>
        <dbReference type="ARBA" id="ARBA00023136"/>
    </source>
</evidence>
<dbReference type="PROSITE" id="PS51012">
    <property type="entry name" value="ABC_TM2"/>
    <property type="match status" value="1"/>
</dbReference>
<dbReference type="EMBL" id="JAUOEK010000116">
    <property type="protein sequence ID" value="MDO5970136.1"/>
    <property type="molecule type" value="Genomic_DNA"/>
</dbReference>
<name>A0ABT8WAQ8_9FLAO</name>
<evidence type="ECO:0000259" key="9">
    <source>
        <dbReference type="PROSITE" id="PS51012"/>
    </source>
</evidence>
<keyword evidence="6 8" id="KW-1133">Transmembrane helix</keyword>
<evidence type="ECO:0000313" key="11">
    <source>
        <dbReference type="Proteomes" id="UP001176883"/>
    </source>
</evidence>
<comment type="subcellular location">
    <subcellularLocation>
        <location evidence="1">Cell membrane</location>
        <topology evidence="1">Multi-pass membrane protein</topology>
    </subcellularLocation>
</comment>
<dbReference type="RefSeq" id="WP_303277827.1">
    <property type="nucleotide sequence ID" value="NZ_JAUOEK010000116.1"/>
</dbReference>
<dbReference type="PANTHER" id="PTHR30294">
    <property type="entry name" value="MEMBRANE COMPONENT OF ABC TRANSPORTER YHHJ-RELATED"/>
    <property type="match status" value="1"/>
</dbReference>
<accession>A0ABT8WAQ8</accession>
<keyword evidence="5 8" id="KW-0812">Transmembrane</keyword>
<gene>
    <name evidence="10" type="ORF">Q4Q35_09985</name>
</gene>
<dbReference type="Proteomes" id="UP001176883">
    <property type="component" value="Unassembled WGS sequence"/>
</dbReference>
<feature type="transmembrane region" description="Helical" evidence="8">
    <location>
        <begin position="350"/>
        <end position="368"/>
    </location>
</feature>
<evidence type="ECO:0000256" key="5">
    <source>
        <dbReference type="ARBA" id="ARBA00022692"/>
    </source>
</evidence>
<keyword evidence="4" id="KW-1003">Cell membrane</keyword>
<protein>
    <submittedName>
        <fullName evidence="10">ABC transporter permease</fullName>
    </submittedName>
</protein>
<evidence type="ECO:0000256" key="3">
    <source>
        <dbReference type="ARBA" id="ARBA00022448"/>
    </source>
</evidence>
<evidence type="ECO:0000313" key="10">
    <source>
        <dbReference type="EMBL" id="MDO5970136.1"/>
    </source>
</evidence>
<feature type="transmembrane region" description="Helical" evidence="8">
    <location>
        <begin position="228"/>
        <end position="255"/>
    </location>
</feature>
<sequence length="372" mass="41666">MNILAYIIQKEFIQIIRNKAILPMMTVLPIVQLIVLSNAASNEVKNVNVVVVDMDQSESSRTLNHKIIANDRITLVATSFNTNEAHFYLQENTSDIVIEIPPDFENDYINGKQPKIQLLVNATNGQQAIVGSGYLKAIVASFNAKLIQKVIPDISISKQSNTTISSRYWYNPELKYTHFMAPGILAQLTALLTIILSAMNVVREREVGTIEQINVTPLKKWQFILGKLIPFLCIGLVLFTVGIIASKLIFSIPILGNLPLLFGYTTLNIIAVLGLGLLISNFADTQQQAIFVAFFFIIIFVLMSGLFTPIDSMPKWAQQLTVGNPLAHFISVSRKVLMKGSGFWNIRFEFLYTFILAFIFNGLAVWSYKKQV</sequence>
<reference evidence="10" key="1">
    <citation type="submission" date="2023-07" db="EMBL/GenBank/DDBJ databases">
        <title>Two novel species in the genus Flavivirga.</title>
        <authorList>
            <person name="Kwon K."/>
        </authorList>
    </citation>
    <scope>NUCLEOTIDE SEQUENCE</scope>
    <source>
        <strain evidence="10">KCTC 52353</strain>
    </source>
</reference>
<keyword evidence="7 8" id="KW-0472">Membrane</keyword>
<evidence type="ECO:0000256" key="8">
    <source>
        <dbReference type="SAM" id="Phobius"/>
    </source>
</evidence>
<evidence type="ECO:0000256" key="1">
    <source>
        <dbReference type="ARBA" id="ARBA00004651"/>
    </source>
</evidence>
<dbReference type="Gene3D" id="3.40.1710.10">
    <property type="entry name" value="abc type-2 transporter like domain"/>
    <property type="match status" value="1"/>
</dbReference>
<dbReference type="PANTHER" id="PTHR30294:SF29">
    <property type="entry name" value="MULTIDRUG ABC TRANSPORTER PERMEASE YBHS-RELATED"/>
    <property type="match status" value="1"/>
</dbReference>
<feature type="transmembrane region" description="Helical" evidence="8">
    <location>
        <begin position="289"/>
        <end position="310"/>
    </location>
</feature>
<comment type="similarity">
    <text evidence="2">Belongs to the ABC-2 integral membrane protein family.</text>
</comment>
<comment type="caution">
    <text evidence="10">The sequence shown here is derived from an EMBL/GenBank/DDBJ whole genome shotgun (WGS) entry which is preliminary data.</text>
</comment>
<organism evidence="10 11">
    <name type="scientific">Flavivirga aquimarina</name>
    <dbReference type="NCBI Taxonomy" id="2027862"/>
    <lineage>
        <taxon>Bacteria</taxon>
        <taxon>Pseudomonadati</taxon>
        <taxon>Bacteroidota</taxon>
        <taxon>Flavobacteriia</taxon>
        <taxon>Flavobacteriales</taxon>
        <taxon>Flavobacteriaceae</taxon>
        <taxon>Flavivirga</taxon>
    </lineage>
</organism>